<dbReference type="Gene3D" id="2.30.40.10">
    <property type="entry name" value="Urease, subunit C, domain 1"/>
    <property type="match status" value="1"/>
</dbReference>
<dbReference type="InterPro" id="IPR011778">
    <property type="entry name" value="Hydantoinase/dihydroPyrase"/>
</dbReference>
<dbReference type="GO" id="GO:0005829">
    <property type="term" value="C:cytosol"/>
    <property type="evidence" value="ECO:0007669"/>
    <property type="project" value="TreeGrafter"/>
</dbReference>
<accession>A0A6J7PAU3</accession>
<gene>
    <name evidence="7" type="ORF">UFOPK3992_00680</name>
</gene>
<dbReference type="Pfam" id="PF01979">
    <property type="entry name" value="Amidohydro_1"/>
    <property type="match status" value="1"/>
</dbReference>
<protein>
    <submittedName>
        <fullName evidence="7">Unannotated protein</fullName>
    </submittedName>
</protein>
<proteinExistence type="inferred from homology"/>
<evidence type="ECO:0000256" key="2">
    <source>
        <dbReference type="ARBA" id="ARBA00008829"/>
    </source>
</evidence>
<dbReference type="PANTHER" id="PTHR11647:SF1">
    <property type="entry name" value="COLLAPSIN RESPONSE MEDIATOR PROTEIN"/>
    <property type="match status" value="1"/>
</dbReference>
<dbReference type="Gene3D" id="3.20.20.140">
    <property type="entry name" value="Metal-dependent hydrolases"/>
    <property type="match status" value="1"/>
</dbReference>
<dbReference type="PANTHER" id="PTHR11647">
    <property type="entry name" value="HYDRANTOINASE/DIHYDROPYRIMIDINASE FAMILY MEMBER"/>
    <property type="match status" value="1"/>
</dbReference>
<dbReference type="GO" id="GO:0016812">
    <property type="term" value="F:hydrolase activity, acting on carbon-nitrogen (but not peptide) bonds, in cyclic amides"/>
    <property type="evidence" value="ECO:0007669"/>
    <property type="project" value="TreeGrafter"/>
</dbReference>
<dbReference type="GO" id="GO:0046872">
    <property type="term" value="F:metal ion binding"/>
    <property type="evidence" value="ECO:0007669"/>
    <property type="project" value="UniProtKB-KW"/>
</dbReference>
<dbReference type="FunFam" id="3.20.20.140:FF:000217">
    <property type="entry name" value="Dihydropyrimidinase-related protein 1"/>
    <property type="match status" value="1"/>
</dbReference>
<evidence type="ECO:0000256" key="4">
    <source>
        <dbReference type="ARBA" id="ARBA00022723"/>
    </source>
</evidence>
<comment type="similarity">
    <text evidence="2">Belongs to the metallo-dependent hydrolases superfamily. Hydantoinase/dihydropyrimidinase family.</text>
</comment>
<dbReference type="NCBIfam" id="TIGR02033">
    <property type="entry name" value="D-hydantoinase"/>
    <property type="match status" value="1"/>
</dbReference>
<evidence type="ECO:0000256" key="5">
    <source>
        <dbReference type="ARBA" id="ARBA00022801"/>
    </source>
</evidence>
<keyword evidence="3" id="KW-0597">Phosphoprotein</keyword>
<evidence type="ECO:0000259" key="6">
    <source>
        <dbReference type="Pfam" id="PF01979"/>
    </source>
</evidence>
<name>A0A6J7PAU3_9ZZZZ</name>
<dbReference type="InterPro" id="IPR050378">
    <property type="entry name" value="Metallo-dep_Hydrolases_sf"/>
</dbReference>
<dbReference type="SUPFAM" id="SSF51556">
    <property type="entry name" value="Metallo-dependent hydrolases"/>
    <property type="match status" value="1"/>
</dbReference>
<comment type="cofactor">
    <cofactor evidence="1">
        <name>Zn(2+)</name>
        <dbReference type="ChEBI" id="CHEBI:29105"/>
    </cofactor>
</comment>
<dbReference type="SUPFAM" id="SSF51338">
    <property type="entry name" value="Composite domain of metallo-dependent hydrolases"/>
    <property type="match status" value="2"/>
</dbReference>
<keyword evidence="5" id="KW-0378">Hydrolase</keyword>
<feature type="domain" description="Amidohydrolase-related" evidence="6">
    <location>
        <begin position="57"/>
        <end position="440"/>
    </location>
</feature>
<evidence type="ECO:0000256" key="1">
    <source>
        <dbReference type="ARBA" id="ARBA00001947"/>
    </source>
</evidence>
<dbReference type="InterPro" id="IPR011059">
    <property type="entry name" value="Metal-dep_hydrolase_composite"/>
</dbReference>
<evidence type="ECO:0000256" key="3">
    <source>
        <dbReference type="ARBA" id="ARBA00022553"/>
    </source>
</evidence>
<dbReference type="InterPro" id="IPR032466">
    <property type="entry name" value="Metal_Hydrolase"/>
</dbReference>
<evidence type="ECO:0000313" key="7">
    <source>
        <dbReference type="EMBL" id="CAB5001605.1"/>
    </source>
</evidence>
<dbReference type="AlphaFoldDB" id="A0A6J7PAU3"/>
<organism evidence="7">
    <name type="scientific">freshwater metagenome</name>
    <dbReference type="NCBI Taxonomy" id="449393"/>
    <lineage>
        <taxon>unclassified sequences</taxon>
        <taxon>metagenomes</taxon>
        <taxon>ecological metagenomes</taxon>
    </lineage>
</organism>
<dbReference type="InterPro" id="IPR006680">
    <property type="entry name" value="Amidohydro-rel"/>
</dbReference>
<reference evidence="7" key="1">
    <citation type="submission" date="2020-05" db="EMBL/GenBank/DDBJ databases">
        <authorList>
            <person name="Chiriac C."/>
            <person name="Salcher M."/>
            <person name="Ghai R."/>
            <person name="Kavagutti S V."/>
        </authorList>
    </citation>
    <scope>NUCLEOTIDE SEQUENCE</scope>
</reference>
<dbReference type="EMBL" id="CAFBOZ010000079">
    <property type="protein sequence ID" value="CAB5001605.1"/>
    <property type="molecule type" value="Genomic_DNA"/>
</dbReference>
<sequence length="464" mass="49333">MGAAPDLVITGGTVVTDSWSGLASVVVVGEKVESVLDPSVDVESLGAARVVDASGQYVLPGGVDPHCHLAIPLGAFLTLDTFESASLAALAGGTTTVVDFAIPVVGQDPVAALDEKLAMAVESRCDYAFHGVLNSHPANVDDVVSAFVERGVRTIKLFTTYRGELMVSIETIESVMRALSTVSGLTYIHAEENNAIEAAQAAAAEEGRIDARGMAASRPAEAEEQAVVEVLAAARRAGAPVYFVHQSIPSAVDLVAEARSEGMHAYSESCPHYLALDDSCYDGDYPERFVCCPPIRDASTVSVLGQRLADGMVHTVGSDHCCYSSGQKEQASHDVRIMPNGLPGVETRMSVTWNQFVKPGLMTPEDFVRVMSSNPARLNGLYPRKGSIESGADADLVIFDPNETRTVTIDDLHMHTDYTPYEGRSVTGWPTTVVMRGQVVVHGGVVTDPGPIGRLQRSEAISFW</sequence>
<keyword evidence="4" id="KW-0479">Metal-binding</keyword>